<feature type="binding site" evidence="5">
    <location>
        <position position="384"/>
    </location>
    <ligand>
        <name>Fe cation</name>
        <dbReference type="ChEBI" id="CHEBI:24875"/>
        <note>catalytic</note>
    </ligand>
</feature>
<dbReference type="InterPro" id="IPR004294">
    <property type="entry name" value="Carotenoid_Oase"/>
</dbReference>
<dbReference type="GO" id="GO:0046872">
    <property type="term" value="F:metal ion binding"/>
    <property type="evidence" value="ECO:0007669"/>
    <property type="project" value="UniProtKB-KW"/>
</dbReference>
<keyword evidence="3" id="KW-0223">Dioxygenase</keyword>
<dbReference type="Gramene" id="MELO3C003462.2.1">
    <property type="protein sequence ID" value="MELO3C003462.2.1"/>
    <property type="gene ID" value="MELO3C003462.2"/>
</dbReference>
<evidence type="ECO:0000256" key="4">
    <source>
        <dbReference type="ARBA" id="ARBA00023004"/>
    </source>
</evidence>
<evidence type="ECO:0000256" key="3">
    <source>
        <dbReference type="ARBA" id="ARBA00022964"/>
    </source>
</evidence>
<accession>A0A1S3CQN5</accession>
<evidence type="ECO:0000256" key="5">
    <source>
        <dbReference type="PIRSR" id="PIRSR604294-1"/>
    </source>
</evidence>
<gene>
    <name evidence="6" type="primary">103503600</name>
</gene>
<protein>
    <submittedName>
        <fullName evidence="6">Uncharacterized protein</fullName>
    </submittedName>
</protein>
<name>A0A1S3CQN5_CUCME</name>
<feature type="binding site" evidence="5">
    <location>
        <position position="271"/>
    </location>
    <ligand>
        <name>Fe cation</name>
        <dbReference type="ChEBI" id="CHEBI:24875"/>
        <note>catalytic</note>
    </ligand>
</feature>
<evidence type="ECO:0000256" key="1">
    <source>
        <dbReference type="ARBA" id="ARBA00006787"/>
    </source>
</evidence>
<dbReference type="EnsemblPlants" id="MELO3C003462.2.1">
    <property type="protein sequence ID" value="MELO3C003462.2.1"/>
    <property type="gene ID" value="MELO3C003462.2"/>
</dbReference>
<comment type="cofactor">
    <cofactor evidence="5">
        <name>Fe(2+)</name>
        <dbReference type="ChEBI" id="CHEBI:29033"/>
    </cofactor>
    <text evidence="5">Binds 1 Fe(2+) ion per subunit.</text>
</comment>
<keyword evidence="2 5" id="KW-0479">Metal-binding</keyword>
<evidence type="ECO:0000256" key="2">
    <source>
        <dbReference type="ARBA" id="ARBA00022723"/>
    </source>
</evidence>
<comment type="similarity">
    <text evidence="1">Belongs to the carotenoid oxygenase family.</text>
</comment>
<keyword evidence="4 5" id="KW-0408">Iron</keyword>
<dbReference type="AlphaFoldDB" id="A0A1S3CQN5"/>
<dbReference type="eggNOG" id="KOG1285">
    <property type="taxonomic scope" value="Eukaryota"/>
</dbReference>
<sequence>MMMKKMIILPNCSLNQKPSIHPPSKLPHFSSSNLSIIIPTEKVKKTDREIIPLKVDVFKKLKTTWMKLLDGFVDSVFEFSDQTLHPNQINFAPVEEMGSAVTVTNIQGTLPQDFPHGVYIRNGGNPLFGGLKWVKSIFGESSFIWVEGEGMLHALYFKKASNGKSWEVLYNNRFVETDSFRLEKLEKKRPCFLPTVEGDSVAVLFAFLLNWVRFGKFNKDISNTNVFEHSGKFYSIAENHLPHQIDINTLHTLGNWDLDATAWNNRPFTSHPKKAPETGELVIMGVTSTKPFMEVGIISEDGKRMVHKVDVKLSRSSLSHEIGVTKRYNVILDYALTMDFNRLIRGGPFLKYDKEGYSRIGVMPRYGDSDSIKWFNVKPNCCMHLFNCFELNQHEVVVWGCRANDSVIPGPEKGLNKFEWFSQRFNNQNNKIVVNEEEDNNGGSLLPVAYQWRLNLRTGEVKEKCLIHQSIFMDFPFINLRFTGLPNKFGYAQLLHSSASSNSGMFKFGGLAKLQFQQHTSNDEFSLDDEEIKVECHMLEENSYCSGASFVPRENGEEEDDGWIIAHVHNEITNTSQTNKNILTATTKLIVWAALARINSPHIILRLAWRMPWGSLHCNKSCNLVSIMVEDEKKSDYESRQQQQEAWSDERTVKGMKNNNNLHHYHCIG</sequence>
<feature type="binding site" evidence="5">
    <location>
        <position position="320"/>
    </location>
    <ligand>
        <name>Fe cation</name>
        <dbReference type="ChEBI" id="CHEBI:24875"/>
        <note>catalytic</note>
    </ligand>
</feature>
<proteinExistence type="inferred from homology"/>
<organism evidence="6">
    <name type="scientific">Cucumis melo</name>
    <name type="common">Muskmelon</name>
    <dbReference type="NCBI Taxonomy" id="3656"/>
    <lineage>
        <taxon>Eukaryota</taxon>
        <taxon>Viridiplantae</taxon>
        <taxon>Streptophyta</taxon>
        <taxon>Embryophyta</taxon>
        <taxon>Tracheophyta</taxon>
        <taxon>Spermatophyta</taxon>
        <taxon>Magnoliopsida</taxon>
        <taxon>eudicotyledons</taxon>
        <taxon>Gunneridae</taxon>
        <taxon>Pentapetalae</taxon>
        <taxon>rosids</taxon>
        <taxon>fabids</taxon>
        <taxon>Cucurbitales</taxon>
        <taxon>Cucurbitaceae</taxon>
        <taxon>Benincaseae</taxon>
        <taxon>Cucumis</taxon>
    </lineage>
</organism>
<evidence type="ECO:0000313" key="6">
    <source>
        <dbReference type="EnsemblPlants" id="MELO3C003462.2.1"/>
    </source>
</evidence>
<dbReference type="PANTHER" id="PTHR10543:SF142">
    <property type="entry name" value="OS06G0162550 PROTEIN"/>
    <property type="match status" value="1"/>
</dbReference>
<reference evidence="6" key="1">
    <citation type="submission" date="2023-03" db="UniProtKB">
        <authorList>
            <consortium name="EnsemblPlants"/>
        </authorList>
    </citation>
    <scope>IDENTIFICATION</scope>
</reference>
<dbReference type="GO" id="GO:0010436">
    <property type="term" value="F:carotenoid dioxygenase activity"/>
    <property type="evidence" value="ECO:0007669"/>
    <property type="project" value="TreeGrafter"/>
</dbReference>
<keyword evidence="3" id="KW-0560">Oxidoreductase</keyword>
<dbReference type="Pfam" id="PF03055">
    <property type="entry name" value="RPE65"/>
    <property type="match status" value="1"/>
</dbReference>
<dbReference type="PANTHER" id="PTHR10543">
    <property type="entry name" value="BETA-CAROTENE DIOXYGENASE"/>
    <property type="match status" value="1"/>
</dbReference>
<dbReference type="GO" id="GO:0009570">
    <property type="term" value="C:chloroplast stroma"/>
    <property type="evidence" value="ECO:0007669"/>
    <property type="project" value="TreeGrafter"/>
</dbReference>
<dbReference type="GO" id="GO:0016121">
    <property type="term" value="P:carotene catabolic process"/>
    <property type="evidence" value="ECO:0007669"/>
    <property type="project" value="TreeGrafter"/>
</dbReference>